<evidence type="ECO:0000256" key="6">
    <source>
        <dbReference type="SAM" id="Phobius"/>
    </source>
</evidence>
<dbReference type="AlphaFoldDB" id="A0A6N6RHW1"/>
<feature type="transmembrane region" description="Helical" evidence="6">
    <location>
        <begin position="451"/>
        <end position="470"/>
    </location>
</feature>
<dbReference type="PANTHER" id="PTHR43289">
    <property type="entry name" value="MITOGEN-ACTIVATED PROTEIN KINASE KINASE KINASE 20-RELATED"/>
    <property type="match status" value="1"/>
</dbReference>
<feature type="region of interest" description="Disordered" evidence="5">
    <location>
        <begin position="54"/>
        <end position="81"/>
    </location>
</feature>
<dbReference type="SUPFAM" id="SSF56112">
    <property type="entry name" value="Protein kinase-like (PK-like)"/>
    <property type="match status" value="1"/>
</dbReference>
<dbReference type="Gene3D" id="3.30.200.20">
    <property type="entry name" value="Phosphorylase Kinase, domain 1"/>
    <property type="match status" value="1"/>
</dbReference>
<dbReference type="RefSeq" id="WP_151666532.1">
    <property type="nucleotide sequence ID" value="NZ_WBVO01000002.1"/>
</dbReference>
<comment type="caution">
    <text evidence="8">The sequence shown here is derived from an EMBL/GenBank/DDBJ whole genome shotgun (WGS) entry which is preliminary data.</text>
</comment>
<keyword evidence="1" id="KW-0808">Transferase</keyword>
<name>A0A6N6RHW1_9FLAO</name>
<evidence type="ECO:0000256" key="1">
    <source>
        <dbReference type="ARBA" id="ARBA00022679"/>
    </source>
</evidence>
<organism evidence="8 9">
    <name type="scientific">Phaeocystidibacter luteus</name>
    <dbReference type="NCBI Taxonomy" id="911197"/>
    <lineage>
        <taxon>Bacteria</taxon>
        <taxon>Pseudomonadati</taxon>
        <taxon>Bacteroidota</taxon>
        <taxon>Flavobacteriia</taxon>
        <taxon>Flavobacteriales</taxon>
        <taxon>Phaeocystidibacteraceae</taxon>
        <taxon>Phaeocystidibacter</taxon>
    </lineage>
</organism>
<keyword evidence="4" id="KW-0067">ATP-binding</keyword>
<dbReference type="Pfam" id="PF00069">
    <property type="entry name" value="Pkinase"/>
    <property type="match status" value="1"/>
</dbReference>
<feature type="compositionally biased region" description="Basic and acidic residues" evidence="5">
    <location>
        <begin position="63"/>
        <end position="72"/>
    </location>
</feature>
<evidence type="ECO:0000313" key="8">
    <source>
        <dbReference type="EMBL" id="KAB2813864.1"/>
    </source>
</evidence>
<keyword evidence="6" id="KW-1133">Transmembrane helix</keyword>
<dbReference type="InterPro" id="IPR000719">
    <property type="entry name" value="Prot_kinase_dom"/>
</dbReference>
<keyword evidence="9" id="KW-1185">Reference proteome</keyword>
<protein>
    <submittedName>
        <fullName evidence="8">Serine/threonine protein kinase</fullName>
    </submittedName>
</protein>
<dbReference type="InterPro" id="IPR011009">
    <property type="entry name" value="Kinase-like_dom_sf"/>
</dbReference>
<dbReference type="GO" id="GO:0004674">
    <property type="term" value="F:protein serine/threonine kinase activity"/>
    <property type="evidence" value="ECO:0007669"/>
    <property type="project" value="UniProtKB-KW"/>
</dbReference>
<feature type="transmembrane region" description="Helical" evidence="6">
    <location>
        <begin position="105"/>
        <end position="122"/>
    </location>
</feature>
<dbReference type="InterPro" id="IPR008271">
    <property type="entry name" value="Ser/Thr_kinase_AS"/>
</dbReference>
<dbReference type="Proteomes" id="UP000468650">
    <property type="component" value="Unassembled WGS sequence"/>
</dbReference>
<keyword evidence="2" id="KW-0547">Nucleotide-binding</keyword>
<dbReference type="PANTHER" id="PTHR43289:SF6">
    <property type="entry name" value="SERINE_THREONINE-PROTEIN KINASE NEKL-3"/>
    <property type="match status" value="1"/>
</dbReference>
<dbReference type="GO" id="GO:0005524">
    <property type="term" value="F:ATP binding"/>
    <property type="evidence" value="ECO:0007669"/>
    <property type="project" value="UniProtKB-KW"/>
</dbReference>
<evidence type="ECO:0000313" key="9">
    <source>
        <dbReference type="Proteomes" id="UP000468650"/>
    </source>
</evidence>
<evidence type="ECO:0000256" key="4">
    <source>
        <dbReference type="ARBA" id="ARBA00022840"/>
    </source>
</evidence>
<dbReference type="Gene3D" id="1.10.510.10">
    <property type="entry name" value="Transferase(Phosphotransferase) domain 1"/>
    <property type="match status" value="1"/>
</dbReference>
<dbReference type="SMART" id="SM00220">
    <property type="entry name" value="S_TKc"/>
    <property type="match status" value="1"/>
</dbReference>
<dbReference type="PROSITE" id="PS50011">
    <property type="entry name" value="PROTEIN_KINASE_DOM"/>
    <property type="match status" value="1"/>
</dbReference>
<evidence type="ECO:0000256" key="2">
    <source>
        <dbReference type="ARBA" id="ARBA00022741"/>
    </source>
</evidence>
<keyword evidence="6" id="KW-0812">Transmembrane</keyword>
<evidence type="ECO:0000259" key="7">
    <source>
        <dbReference type="PROSITE" id="PS50011"/>
    </source>
</evidence>
<accession>A0A6N6RHW1</accession>
<proteinExistence type="predicted"/>
<dbReference type="CDD" id="cd14014">
    <property type="entry name" value="STKc_PknB_like"/>
    <property type="match status" value="1"/>
</dbReference>
<dbReference type="Gene3D" id="3.30.450.20">
    <property type="entry name" value="PAS domain"/>
    <property type="match status" value="1"/>
</dbReference>
<keyword evidence="8" id="KW-0723">Serine/threonine-protein kinase</keyword>
<dbReference type="PROSITE" id="PS00108">
    <property type="entry name" value="PROTEIN_KINASE_ST"/>
    <property type="match status" value="1"/>
</dbReference>
<evidence type="ECO:0000256" key="5">
    <source>
        <dbReference type="SAM" id="MobiDB-lite"/>
    </source>
</evidence>
<dbReference type="EMBL" id="WBVO01000002">
    <property type="protein sequence ID" value="KAB2813864.1"/>
    <property type="molecule type" value="Genomic_DNA"/>
</dbReference>
<keyword evidence="3 8" id="KW-0418">Kinase</keyword>
<keyword evidence="6" id="KW-0472">Membrane</keyword>
<reference evidence="8 9" key="1">
    <citation type="submission" date="2019-09" db="EMBL/GenBank/DDBJ databases">
        <title>Genomes of family Cryomorphaceae.</title>
        <authorList>
            <person name="Bowman J.P."/>
        </authorList>
    </citation>
    <scope>NUCLEOTIDE SEQUENCE [LARGE SCALE GENOMIC DNA]</scope>
    <source>
        <strain evidence="8 9">LMG 25704</strain>
    </source>
</reference>
<gene>
    <name evidence="8" type="ORF">F8C67_04045</name>
</gene>
<feature type="domain" description="Protein kinase" evidence="7">
    <location>
        <begin position="488"/>
        <end position="761"/>
    </location>
</feature>
<sequence>MMKPEQYQKVKEVFQEAIELPRNKRPAFVHEACDGDEVLIAEVMELLANHSEDSLLTNEREDEPQTKSKSSEGPRSNRRIGKHTDTLFSKRSIWLERFFGTRTRFGVTLIITFILLIVLGYWSHTQVKNSLEEIRAEELQTVLEADVLALEIWINDYRNSVKSWSRTPELSDEIEYILNYGNCPLCIEELQFAPWQDTITAILRPFLEDSRSAGYNVFDTDGYVFSANKRSVIGNRLNQVGFRELVAFGEAGGSFRAPFDPSQIIYEDARVKSIYERPIVWAGNPLYNDSAQLIGYFGVGRYADEGFSDIISIAEVGKTGETYAFNRNGLMLTQSRFAEQLQTIGILPEGNNPKSALKVSLRDPGGNLLEGYKPDGPRGSQPFTRPVALALASIEDTSVATMAVVTEPYRDYRGVTVIGAYHWFPEYNFGLVTEVDYEEAFSPLVYIDNTFLVLILILALVITYSLYSSLRFLGLKRKVGEAVQLGQYTLVRKIGEGGIGEVYLADHALLKRPTAIKILKADHVSSEVIERFEREVQLASRLTHPNTIEIYDFGRTNEGVFYYAMELLNGFTLAQVVQMQGEMPVARVLHILRQATASIAEAHSIDLIHRDIKPQNIMLVQRGGEHDVVKVLDFGLVKDLTADEAEQTRTTQLTGTPLYMAPERIKSPTTSDKRSDLYALGAVAYYLLAGEALFRYSTEIDIMYQVVNTDPEPLHKVNKEVPKDVSNFVQSLLAKDPDERPQSAKEMLQGLSKLSSKHTWTEEDAEKWWARFK</sequence>
<dbReference type="OrthoDB" id="9813021at2"/>
<evidence type="ECO:0000256" key="3">
    <source>
        <dbReference type="ARBA" id="ARBA00022777"/>
    </source>
</evidence>